<evidence type="ECO:0000313" key="1">
    <source>
        <dbReference type="EMBL" id="KAL3758352.1"/>
    </source>
</evidence>
<name>A0ABD3M3W0_9STRA</name>
<organism evidence="1 2">
    <name type="scientific">Discostella pseudostelligera</name>
    <dbReference type="NCBI Taxonomy" id="259834"/>
    <lineage>
        <taxon>Eukaryota</taxon>
        <taxon>Sar</taxon>
        <taxon>Stramenopiles</taxon>
        <taxon>Ochrophyta</taxon>
        <taxon>Bacillariophyta</taxon>
        <taxon>Coscinodiscophyceae</taxon>
        <taxon>Thalassiosirophycidae</taxon>
        <taxon>Stephanodiscales</taxon>
        <taxon>Stephanodiscaceae</taxon>
        <taxon>Discostella</taxon>
    </lineage>
</organism>
<protein>
    <submittedName>
        <fullName evidence="1">Uncharacterized protein</fullName>
    </submittedName>
</protein>
<dbReference type="AlphaFoldDB" id="A0ABD3M3W0"/>
<comment type="caution">
    <text evidence="1">The sequence shown here is derived from an EMBL/GenBank/DDBJ whole genome shotgun (WGS) entry which is preliminary data.</text>
</comment>
<dbReference type="Proteomes" id="UP001530293">
    <property type="component" value="Unassembled WGS sequence"/>
</dbReference>
<dbReference type="EMBL" id="JALLBG020000233">
    <property type="protein sequence ID" value="KAL3758352.1"/>
    <property type="molecule type" value="Genomic_DNA"/>
</dbReference>
<reference evidence="1 2" key="1">
    <citation type="submission" date="2024-10" db="EMBL/GenBank/DDBJ databases">
        <title>Updated reference genomes for cyclostephanoid diatoms.</title>
        <authorList>
            <person name="Roberts W.R."/>
            <person name="Alverson A.J."/>
        </authorList>
    </citation>
    <scope>NUCLEOTIDE SEQUENCE [LARGE SCALE GENOMIC DNA]</scope>
    <source>
        <strain evidence="1 2">AJA232-27</strain>
    </source>
</reference>
<accession>A0ABD3M3W0</accession>
<sequence length="45" mass="5044">MREGGRLIELRVDPCPGVQSDGMIPYPTCNQFGDDNVDAKNYSRK</sequence>
<evidence type="ECO:0000313" key="2">
    <source>
        <dbReference type="Proteomes" id="UP001530293"/>
    </source>
</evidence>
<gene>
    <name evidence="1" type="ORF">ACHAWU_005022</name>
</gene>
<proteinExistence type="predicted"/>
<keyword evidence="2" id="KW-1185">Reference proteome</keyword>